<accession>A0A510E035</accession>
<dbReference type="AlphaFoldDB" id="A0A510E035"/>
<proteinExistence type="predicted"/>
<gene>
    <name evidence="1" type="ORF">IC007_0361</name>
</gene>
<reference evidence="2" key="1">
    <citation type="submission" date="2018-09" db="EMBL/GenBank/DDBJ databases">
        <title>Complete Genome Sequencing of Sulfolobus sp. JCM 16834.</title>
        <authorList>
            <person name="Kato S."/>
            <person name="Itoh T."/>
            <person name="Ohkuma M."/>
        </authorList>
    </citation>
    <scope>NUCLEOTIDE SEQUENCE [LARGE SCALE GENOMIC DNA]</scope>
    <source>
        <strain evidence="2">IC-007</strain>
    </source>
</reference>
<sequence length="42" mass="5050">MNNYVKAIRFSLFWLKENVPNPEEKGVLGKVHEELYTKLREE</sequence>
<dbReference type="EMBL" id="AP018930">
    <property type="protein sequence ID" value="BBG25856.1"/>
    <property type="molecule type" value="Genomic_DNA"/>
</dbReference>
<protein>
    <submittedName>
        <fullName evidence="1">Transposase</fullName>
    </submittedName>
</protein>
<dbReference type="Proteomes" id="UP000325030">
    <property type="component" value="Chromosome"/>
</dbReference>
<name>A0A510E035_9CREN</name>
<evidence type="ECO:0000313" key="2">
    <source>
        <dbReference type="Proteomes" id="UP000325030"/>
    </source>
</evidence>
<organism evidence="1 2">
    <name type="scientific">Sulfuracidifex tepidarius</name>
    <dbReference type="NCBI Taxonomy" id="1294262"/>
    <lineage>
        <taxon>Archaea</taxon>
        <taxon>Thermoproteota</taxon>
        <taxon>Thermoprotei</taxon>
        <taxon>Sulfolobales</taxon>
        <taxon>Sulfolobaceae</taxon>
        <taxon>Sulfuracidifex</taxon>
    </lineage>
</organism>
<evidence type="ECO:0000313" key="1">
    <source>
        <dbReference type="EMBL" id="BBG25856.1"/>
    </source>
</evidence>